<keyword evidence="3 5" id="KW-0175">Coiled coil</keyword>
<dbReference type="HOGENOM" id="CLU_020365_1_1_6"/>
<accession>G4T257</accession>
<dbReference type="EMBL" id="FO082060">
    <property type="protein sequence ID" value="CCE22483.1"/>
    <property type="molecule type" value="Genomic_DNA"/>
</dbReference>
<dbReference type="InterPro" id="IPR003798">
    <property type="entry name" value="DNA_recombination_RmuC"/>
</dbReference>
<dbReference type="PANTHER" id="PTHR30563">
    <property type="entry name" value="DNA RECOMBINATION PROTEIN RMUC"/>
    <property type="match status" value="1"/>
</dbReference>
<organism evidence="6 7">
    <name type="scientific">Methylotuvimicrobium alcaliphilum (strain DSM 19304 / NCIMB 14124 / VKM B-2133 / 20Z)</name>
    <name type="common">Methylomicrobium alcaliphilum</name>
    <dbReference type="NCBI Taxonomy" id="1091494"/>
    <lineage>
        <taxon>Bacteria</taxon>
        <taxon>Pseudomonadati</taxon>
        <taxon>Pseudomonadota</taxon>
        <taxon>Gammaproteobacteria</taxon>
        <taxon>Methylococcales</taxon>
        <taxon>Methylococcaceae</taxon>
        <taxon>Methylotuvimicrobium</taxon>
    </lineage>
</organism>
<proteinExistence type="inferred from homology"/>
<dbReference type="PATRIC" id="fig|271065.3.peg.809"/>
<dbReference type="KEGG" id="mah:MEALZ_0789"/>
<dbReference type="RefSeq" id="WP_014147284.1">
    <property type="nucleotide sequence ID" value="NC_016112.1"/>
</dbReference>
<dbReference type="PANTHER" id="PTHR30563:SF0">
    <property type="entry name" value="DNA RECOMBINATION PROTEIN RMUC"/>
    <property type="match status" value="1"/>
</dbReference>
<keyword evidence="7" id="KW-1185">Reference proteome</keyword>
<comment type="function">
    <text evidence="1">Involved in DNA recombination.</text>
</comment>
<evidence type="ECO:0000256" key="5">
    <source>
        <dbReference type="SAM" id="Coils"/>
    </source>
</evidence>
<dbReference type="AlphaFoldDB" id="G4T257"/>
<evidence type="ECO:0000313" key="6">
    <source>
        <dbReference type="EMBL" id="CCE22483.1"/>
    </source>
</evidence>
<protein>
    <recommendedName>
        <fullName evidence="8">DNA recombination protein RmuC</fullName>
    </recommendedName>
</protein>
<comment type="similarity">
    <text evidence="2">Belongs to the RmuC family.</text>
</comment>
<evidence type="ECO:0000256" key="2">
    <source>
        <dbReference type="ARBA" id="ARBA00009840"/>
    </source>
</evidence>
<dbReference type="Gene3D" id="1.20.120.20">
    <property type="entry name" value="Apolipoprotein"/>
    <property type="match status" value="1"/>
</dbReference>
<evidence type="ECO:0000313" key="7">
    <source>
        <dbReference type="Proteomes" id="UP000008315"/>
    </source>
</evidence>
<evidence type="ECO:0000256" key="4">
    <source>
        <dbReference type="ARBA" id="ARBA00023172"/>
    </source>
</evidence>
<evidence type="ECO:0000256" key="3">
    <source>
        <dbReference type="ARBA" id="ARBA00023054"/>
    </source>
</evidence>
<feature type="coiled-coil region" evidence="5">
    <location>
        <begin position="45"/>
        <end position="79"/>
    </location>
</feature>
<dbReference type="Proteomes" id="UP000008315">
    <property type="component" value="Chromosome"/>
</dbReference>
<dbReference type="GO" id="GO:0006310">
    <property type="term" value="P:DNA recombination"/>
    <property type="evidence" value="ECO:0007669"/>
    <property type="project" value="UniProtKB-KW"/>
</dbReference>
<feature type="coiled-coil region" evidence="5">
    <location>
        <begin position="224"/>
        <end position="284"/>
    </location>
</feature>
<gene>
    <name evidence="6" type="ordered locus">MEALZ_0789</name>
</gene>
<name>G4T257_META2</name>
<reference evidence="7" key="1">
    <citation type="journal article" date="2012" name="J. Bacteriol.">
        <title>Genome sequence of the haloalkaliphilic methanotrophic bacterium Methylomicrobium alcaliphilum 20Z.</title>
        <authorList>
            <person name="Vuilleumier S."/>
            <person name="Khmelenina V.N."/>
            <person name="Bringel F."/>
            <person name="Reshetnikov A.S."/>
            <person name="Lajus A."/>
            <person name="Mangenot S."/>
            <person name="Rouy Z."/>
            <person name="Op den Camp H.J."/>
            <person name="Jetten M.S."/>
            <person name="Dispirito A.A."/>
            <person name="Dunfield P."/>
            <person name="Klotz M.G."/>
            <person name="Semrau J.D."/>
            <person name="Stein L.Y."/>
            <person name="Barbe V."/>
            <person name="Medigue C."/>
            <person name="Trotsenko Y.A."/>
            <person name="Kalyuzhnaya M.G."/>
        </authorList>
    </citation>
    <scope>NUCLEOTIDE SEQUENCE [LARGE SCALE GENOMIC DNA]</scope>
    <source>
        <strain evidence="7">DSM 19304 / NCIMB 14124 / VKM B-2133 / 20Z</strain>
    </source>
</reference>
<dbReference type="Pfam" id="PF02646">
    <property type="entry name" value="RmuC"/>
    <property type="match status" value="1"/>
</dbReference>
<dbReference type="STRING" id="1091494.MEALZ_0789"/>
<dbReference type="Gene3D" id="1.20.5.1230">
    <property type="entry name" value="Apolipoprotein A-I"/>
    <property type="match status" value="1"/>
</dbReference>
<keyword evidence="4" id="KW-0233">DNA recombination</keyword>
<sequence length="600" mass="68365">MLDPLLLSGAAAVFLSLITLLLILVLRKVSVLSRSNSEQIRLELIQLLERNEESLKDGLSESRKELREVSTENRREMSELFKNFQDTLLKRVVENGSEQNRQLGSFKDALNALSEKLITNSNDFKQSVSASFLASSESLNKKQDEFREKTLEKLDAFEESIKTDAKENRQELNAGLKSFEEKSAQSIRQLSEQLQARFSEFNKQQESFGEKTIGRLNGFQEGIQNDAKDNRKELKEALKSFEDKFGEGLKDFNEQLRLRFADLNKQQQESAQQAKTSIAEIRETIEKQLKSIREDNTTQLNEMRRTVDEKLHETLEKRLGESFKHVSDRLEQVHKGLGEMQNLAVGVGDLKKVLSNVKTRGILGEYQLGNILEQILSPDQYDINVATKKGSQANVEFAVKLPGKADDKTVWLPIDSKFPLESYQSLLLAFEEGDTVKINLAQKQLLNAVESFAKDISSKYIDPPNTTDFAIMFLPVESLYAEILRHPELFEKLQRTYRITITGPTTLSALLNSLHMGFRTLAVQKRSSEVWKVLAEVKTEFLKYADQLEKVKKHLHTASNSLETLQTTRANAMERKLRNVETLEIDQDVETLVLIGNDSE</sequence>
<dbReference type="SUPFAM" id="SSF58113">
    <property type="entry name" value="Apolipoprotein A-I"/>
    <property type="match status" value="1"/>
</dbReference>
<evidence type="ECO:0008006" key="8">
    <source>
        <dbReference type="Google" id="ProtNLM"/>
    </source>
</evidence>
<evidence type="ECO:0000256" key="1">
    <source>
        <dbReference type="ARBA" id="ARBA00003416"/>
    </source>
</evidence>